<accession>A0A9Y2IAS3</accession>
<evidence type="ECO:0000313" key="1">
    <source>
        <dbReference type="EMBL" id="WIX76970.1"/>
    </source>
</evidence>
<dbReference type="AlphaFoldDB" id="A0A9Y2IAS3"/>
<dbReference type="Pfam" id="PF09660">
    <property type="entry name" value="DUF2397"/>
    <property type="match status" value="1"/>
</dbReference>
<dbReference type="RefSeq" id="WP_285967716.1">
    <property type="nucleotide sequence ID" value="NZ_CP127294.1"/>
</dbReference>
<evidence type="ECO:0000313" key="2">
    <source>
        <dbReference type="Proteomes" id="UP001236014"/>
    </source>
</evidence>
<protein>
    <submittedName>
        <fullName evidence="1">TIGR02677 family protein</fullName>
    </submittedName>
</protein>
<proteinExistence type="predicted"/>
<keyword evidence="2" id="KW-1185">Reference proteome</keyword>
<dbReference type="EMBL" id="CP127294">
    <property type="protein sequence ID" value="WIX76970.1"/>
    <property type="molecule type" value="Genomic_DNA"/>
</dbReference>
<sequence length="508" mass="55578">MPNSEDFDGGEATGRANLFVYLTTRLSAEYRAIMDLFTGPLLADLSAAEVAQQLADRGINLPVDEVTERCERLQSWGNLVRGVRDARVPTVRDFLRSRSRYQASKLGGRVHRDAEAVLAAGDGAQEVARELLGATVQVLDRIIERLRDPHPDPETLAGDVTTVFNNQRLFNESVRDFYAYLNAVLSRYDLAGDEYRQFKELLLEYIDLITADVSRHAPAIAMRCERILPRLDRTLAVLETLPVLIMPDGTPADRMPGRTRVDWEQLHAWYCGGDGRSGPETLRAAADQALRQLLTNAKRMLAAAGIGVSRRADLLKLAAWFDQAGTEDAHRLYAASFGVFPARHLFGGPDEPSPKDGVNTSWWDATPIEVPVSLRDRGDRQARGGSASVPDPGLDEERLLRQAEAEARARRMAADELVATGALDGARVSPAARDLLLAMVGSLLAKHQDLTRPVVESDTDLDLEITAETEPGAATRVEAPDGTVVVHELKLHAGRRLGASADESGRTA</sequence>
<dbReference type="NCBIfam" id="TIGR02677">
    <property type="entry name" value="TIGR02677 family protein"/>
    <property type="match status" value="1"/>
</dbReference>
<name>A0A9Y2IAS3_9PSEU</name>
<reference evidence="1 2" key="1">
    <citation type="submission" date="2023-06" db="EMBL/GenBank/DDBJ databases">
        <authorList>
            <person name="Oyuntsetseg B."/>
            <person name="Kim S.B."/>
        </authorList>
    </citation>
    <scope>NUCLEOTIDE SEQUENCE [LARGE SCALE GENOMIC DNA]</scope>
    <source>
        <strain evidence="1 2">2-15</strain>
    </source>
</reference>
<organism evidence="1 2">
    <name type="scientific">Amycolatopsis carbonis</name>
    <dbReference type="NCBI Taxonomy" id="715471"/>
    <lineage>
        <taxon>Bacteria</taxon>
        <taxon>Bacillati</taxon>
        <taxon>Actinomycetota</taxon>
        <taxon>Actinomycetes</taxon>
        <taxon>Pseudonocardiales</taxon>
        <taxon>Pseudonocardiaceae</taxon>
        <taxon>Amycolatopsis</taxon>
    </lineage>
</organism>
<dbReference type="Proteomes" id="UP001236014">
    <property type="component" value="Chromosome"/>
</dbReference>
<dbReference type="KEGG" id="acab:QRX50_36970"/>
<gene>
    <name evidence="1" type="ORF">QRX50_36970</name>
</gene>
<dbReference type="InterPro" id="IPR013493">
    <property type="entry name" value="CHP02677"/>
</dbReference>